<evidence type="ECO:0000313" key="5">
    <source>
        <dbReference type="Proteomes" id="UP000177187"/>
    </source>
</evidence>
<dbReference type="SUPFAM" id="SSF51735">
    <property type="entry name" value="NAD(P)-binding Rossmann-fold domains"/>
    <property type="match status" value="1"/>
</dbReference>
<comment type="caution">
    <text evidence="4">The sequence shown here is derived from an EMBL/GenBank/DDBJ whole genome shotgun (WGS) entry which is preliminary data.</text>
</comment>
<feature type="non-terminal residue" evidence="4">
    <location>
        <position position="167"/>
    </location>
</feature>
<evidence type="ECO:0000259" key="3">
    <source>
        <dbReference type="SMART" id="SM00822"/>
    </source>
</evidence>
<dbReference type="PROSITE" id="PS00061">
    <property type="entry name" value="ADH_SHORT"/>
    <property type="match status" value="1"/>
</dbReference>
<dbReference type="EMBL" id="MFAF01000023">
    <property type="protein sequence ID" value="OGD78850.1"/>
    <property type="molecule type" value="Genomic_DNA"/>
</dbReference>
<keyword evidence="2" id="KW-0560">Oxidoreductase</keyword>
<dbReference type="InterPro" id="IPR020904">
    <property type="entry name" value="Sc_DH/Rdtase_CS"/>
</dbReference>
<dbReference type="PANTHER" id="PTHR42760:SF133">
    <property type="entry name" value="3-OXOACYL-[ACYL-CARRIER-PROTEIN] REDUCTASE"/>
    <property type="match status" value="1"/>
</dbReference>
<name>A0A1F5FGY2_9BACT</name>
<proteinExistence type="inferred from homology"/>
<feature type="domain" description="Ketoreductase" evidence="3">
    <location>
        <begin position="5"/>
        <end position="167"/>
    </location>
</feature>
<evidence type="ECO:0000313" key="4">
    <source>
        <dbReference type="EMBL" id="OGD78850.1"/>
    </source>
</evidence>
<evidence type="ECO:0000256" key="1">
    <source>
        <dbReference type="ARBA" id="ARBA00006484"/>
    </source>
</evidence>
<dbReference type="PRINTS" id="PR00080">
    <property type="entry name" value="SDRFAMILY"/>
</dbReference>
<dbReference type="AlphaFoldDB" id="A0A1F5FGY2"/>
<dbReference type="STRING" id="1817816.A2Y64_01210"/>
<evidence type="ECO:0000256" key="2">
    <source>
        <dbReference type="ARBA" id="ARBA00023002"/>
    </source>
</evidence>
<accession>A0A1F5FGY2</accession>
<organism evidence="4 5">
    <name type="scientific">Candidatus Coatesbacteria bacterium RBG_13_66_14</name>
    <dbReference type="NCBI Taxonomy" id="1817816"/>
    <lineage>
        <taxon>Bacteria</taxon>
        <taxon>Candidatus Coatesiibacteriota</taxon>
    </lineage>
</organism>
<dbReference type="PANTHER" id="PTHR42760">
    <property type="entry name" value="SHORT-CHAIN DEHYDROGENASES/REDUCTASES FAMILY MEMBER"/>
    <property type="match status" value="1"/>
</dbReference>
<dbReference type="Gene3D" id="3.40.50.720">
    <property type="entry name" value="NAD(P)-binding Rossmann-like Domain"/>
    <property type="match status" value="1"/>
</dbReference>
<dbReference type="PRINTS" id="PR00081">
    <property type="entry name" value="GDHRDH"/>
</dbReference>
<comment type="similarity">
    <text evidence="1">Belongs to the short-chain dehydrogenases/reductases (SDR) family.</text>
</comment>
<protein>
    <recommendedName>
        <fullName evidence="3">Ketoreductase domain-containing protein</fullName>
    </recommendedName>
</protein>
<dbReference type="InterPro" id="IPR036291">
    <property type="entry name" value="NAD(P)-bd_dom_sf"/>
</dbReference>
<sequence>MGDRGAAIVTGGARGIGAAVAKALAREFPVAVWDLDAPGAERTAGEIHVGGGRAKGWGVDVGDYDAVQAAAEEVFKTFGAVEALVNNAGVTRDGLFMRMRPEDWDLVLRVNLTGAYNCCKAVVRQMQKAHKGRIVNVTSVVGLTGNVGQANYAASKSGLLGLTKSLA</sequence>
<dbReference type="SMART" id="SM00822">
    <property type="entry name" value="PKS_KR"/>
    <property type="match status" value="1"/>
</dbReference>
<dbReference type="GO" id="GO:0016616">
    <property type="term" value="F:oxidoreductase activity, acting on the CH-OH group of donors, NAD or NADP as acceptor"/>
    <property type="evidence" value="ECO:0007669"/>
    <property type="project" value="TreeGrafter"/>
</dbReference>
<reference evidence="4 5" key="1">
    <citation type="journal article" date="2016" name="Nat. Commun.">
        <title>Thousands of microbial genomes shed light on interconnected biogeochemical processes in an aquifer system.</title>
        <authorList>
            <person name="Anantharaman K."/>
            <person name="Brown C.T."/>
            <person name="Hug L.A."/>
            <person name="Sharon I."/>
            <person name="Castelle C.J."/>
            <person name="Probst A.J."/>
            <person name="Thomas B.C."/>
            <person name="Singh A."/>
            <person name="Wilkins M.J."/>
            <person name="Karaoz U."/>
            <person name="Brodie E.L."/>
            <person name="Williams K.H."/>
            <person name="Hubbard S.S."/>
            <person name="Banfield J.F."/>
        </authorList>
    </citation>
    <scope>NUCLEOTIDE SEQUENCE [LARGE SCALE GENOMIC DNA]</scope>
</reference>
<gene>
    <name evidence="4" type="ORF">A2Y64_01210</name>
</gene>
<dbReference type="Proteomes" id="UP000177187">
    <property type="component" value="Unassembled WGS sequence"/>
</dbReference>
<dbReference type="InterPro" id="IPR002347">
    <property type="entry name" value="SDR_fam"/>
</dbReference>
<dbReference type="Pfam" id="PF00106">
    <property type="entry name" value="adh_short"/>
    <property type="match status" value="1"/>
</dbReference>
<dbReference type="InterPro" id="IPR057326">
    <property type="entry name" value="KR_dom"/>
</dbReference>